<dbReference type="EMBL" id="KQ435720">
    <property type="protein sequence ID" value="KOX78686.1"/>
    <property type="molecule type" value="Genomic_DNA"/>
</dbReference>
<reference evidence="2 3" key="1">
    <citation type="submission" date="2015-07" db="EMBL/GenBank/DDBJ databases">
        <title>The genome of Melipona quadrifasciata.</title>
        <authorList>
            <person name="Pan H."/>
            <person name="Kapheim K."/>
        </authorList>
    </citation>
    <scope>NUCLEOTIDE SEQUENCE [LARGE SCALE GENOMIC DNA]</scope>
    <source>
        <strain evidence="2">0111107301</strain>
        <tissue evidence="2">Whole body</tissue>
    </source>
</reference>
<proteinExistence type="predicted"/>
<sequence>MNSSTQTSRVIHPQGIKAVIGQNGMNKYRLQVSSHPSQRVKFRNRKATSIHFHPVWLEFSFKAIYCFYLDHITDIILPLQEANYRIITTAINHGFMGVKWTQSSVGQGCGESLRVICPALSCSGQQLTKERDHGERRAKESWLWRDGGRREKNEQSPNKNKIISTLNVQNITSSSLPQKQEKNENAKKLKETQLKESKLESSKVIGEIHGKVLNYDSVKSKLPPGVKITRLSDSSTTLSSWHNDDENVQLAIPNNLEILNANLHINLSESDSSSTSCSCSSSSTSSDTSSTSTSDISEKE</sequence>
<protein>
    <submittedName>
        <fullName evidence="2">Uncharacterized protein</fullName>
    </submittedName>
</protein>
<name>A0A0M9A8L3_9HYME</name>
<dbReference type="Proteomes" id="UP000053105">
    <property type="component" value="Unassembled WGS sequence"/>
</dbReference>
<evidence type="ECO:0000313" key="3">
    <source>
        <dbReference type="Proteomes" id="UP000053105"/>
    </source>
</evidence>
<organism evidence="2 3">
    <name type="scientific">Melipona quadrifasciata</name>
    <dbReference type="NCBI Taxonomy" id="166423"/>
    <lineage>
        <taxon>Eukaryota</taxon>
        <taxon>Metazoa</taxon>
        <taxon>Ecdysozoa</taxon>
        <taxon>Arthropoda</taxon>
        <taxon>Hexapoda</taxon>
        <taxon>Insecta</taxon>
        <taxon>Pterygota</taxon>
        <taxon>Neoptera</taxon>
        <taxon>Endopterygota</taxon>
        <taxon>Hymenoptera</taxon>
        <taxon>Apocrita</taxon>
        <taxon>Aculeata</taxon>
        <taxon>Apoidea</taxon>
        <taxon>Anthophila</taxon>
        <taxon>Apidae</taxon>
        <taxon>Melipona</taxon>
    </lineage>
</organism>
<feature type="compositionally biased region" description="Low complexity" evidence="1">
    <location>
        <begin position="270"/>
        <end position="300"/>
    </location>
</feature>
<keyword evidence="3" id="KW-1185">Reference proteome</keyword>
<evidence type="ECO:0000256" key="1">
    <source>
        <dbReference type="SAM" id="MobiDB-lite"/>
    </source>
</evidence>
<feature type="region of interest" description="Disordered" evidence="1">
    <location>
        <begin position="268"/>
        <end position="300"/>
    </location>
</feature>
<accession>A0A0M9A8L3</accession>
<dbReference type="AlphaFoldDB" id="A0A0M9A8L3"/>
<evidence type="ECO:0000313" key="2">
    <source>
        <dbReference type="EMBL" id="KOX78686.1"/>
    </source>
</evidence>
<gene>
    <name evidence="2" type="ORF">WN51_07547</name>
</gene>